<accession>A0A423WDB3</accession>
<dbReference type="AlphaFoldDB" id="A0A423WDB3"/>
<protein>
    <recommendedName>
        <fullName evidence="4">Secreted protein</fullName>
    </recommendedName>
</protein>
<name>A0A423WDB3_9PEZI</name>
<comment type="caution">
    <text evidence="2">The sequence shown here is derived from an EMBL/GenBank/DDBJ whole genome shotgun (WGS) entry which is preliminary data.</text>
</comment>
<proteinExistence type="predicted"/>
<dbReference type="Proteomes" id="UP000285146">
    <property type="component" value="Unassembled WGS sequence"/>
</dbReference>
<keyword evidence="3" id="KW-1185">Reference proteome</keyword>
<evidence type="ECO:0000313" key="2">
    <source>
        <dbReference type="EMBL" id="ROW01396.1"/>
    </source>
</evidence>
<gene>
    <name evidence="2" type="ORF">VPNG_07595</name>
</gene>
<keyword evidence="1" id="KW-0732">Signal</keyword>
<evidence type="ECO:0000256" key="1">
    <source>
        <dbReference type="SAM" id="SignalP"/>
    </source>
</evidence>
<dbReference type="InParanoid" id="A0A423WDB3"/>
<sequence length="131" mass="14931">MGLRMLLVLVVRLSWPLLRWLRVSTRAELGVEAVADCTRMGWEPGSLIWRWYGVLGDDGFLYLLFQHDHHVLAETGMEGIVDSHQQRQELVVERVEEGRNLTLQICSTLGEVARLQVWYGLVDGGNNATQE</sequence>
<feature type="signal peptide" evidence="1">
    <location>
        <begin position="1"/>
        <end position="20"/>
    </location>
</feature>
<dbReference type="EMBL" id="LKEB01000054">
    <property type="protein sequence ID" value="ROW01396.1"/>
    <property type="molecule type" value="Genomic_DNA"/>
</dbReference>
<evidence type="ECO:0008006" key="4">
    <source>
        <dbReference type="Google" id="ProtNLM"/>
    </source>
</evidence>
<evidence type="ECO:0000313" key="3">
    <source>
        <dbReference type="Proteomes" id="UP000285146"/>
    </source>
</evidence>
<feature type="chain" id="PRO_5019080731" description="Secreted protein" evidence="1">
    <location>
        <begin position="21"/>
        <end position="131"/>
    </location>
</feature>
<reference evidence="2 3" key="1">
    <citation type="submission" date="2015-09" db="EMBL/GenBank/DDBJ databases">
        <title>Host preference determinants of Valsa canker pathogens revealed by comparative genomics.</title>
        <authorList>
            <person name="Yin Z."/>
            <person name="Huang L."/>
        </authorList>
    </citation>
    <scope>NUCLEOTIDE SEQUENCE [LARGE SCALE GENOMIC DNA]</scope>
    <source>
        <strain evidence="2 3">SXYLt</strain>
    </source>
</reference>
<organism evidence="2 3">
    <name type="scientific">Cytospora leucostoma</name>
    <dbReference type="NCBI Taxonomy" id="1230097"/>
    <lineage>
        <taxon>Eukaryota</taxon>
        <taxon>Fungi</taxon>
        <taxon>Dikarya</taxon>
        <taxon>Ascomycota</taxon>
        <taxon>Pezizomycotina</taxon>
        <taxon>Sordariomycetes</taxon>
        <taxon>Sordariomycetidae</taxon>
        <taxon>Diaporthales</taxon>
        <taxon>Cytosporaceae</taxon>
        <taxon>Cytospora</taxon>
    </lineage>
</organism>